<evidence type="ECO:0000256" key="8">
    <source>
        <dbReference type="SAM" id="MobiDB-lite"/>
    </source>
</evidence>
<dbReference type="STRING" id="1802306.A3C72_04495"/>
<keyword evidence="4 7" id="KW-0689">Ribosomal protein</keyword>
<evidence type="ECO:0000256" key="3">
    <source>
        <dbReference type="ARBA" id="ARBA00022884"/>
    </source>
</evidence>
<dbReference type="NCBIfam" id="TIGR03625">
    <property type="entry name" value="L3_bact"/>
    <property type="match status" value="1"/>
</dbReference>
<organism evidence="9 10">
    <name type="scientific">Candidatus Taylorbacteria bacterium RIFCSPHIGHO2_02_FULL_43_32b</name>
    <dbReference type="NCBI Taxonomy" id="1802306"/>
    <lineage>
        <taxon>Bacteria</taxon>
        <taxon>Candidatus Tayloriibacteriota</taxon>
    </lineage>
</organism>
<dbReference type="Proteomes" id="UP000177130">
    <property type="component" value="Unassembled WGS sequence"/>
</dbReference>
<reference evidence="9 10" key="1">
    <citation type="journal article" date="2016" name="Nat. Commun.">
        <title>Thousands of microbial genomes shed light on interconnected biogeochemical processes in an aquifer system.</title>
        <authorList>
            <person name="Anantharaman K."/>
            <person name="Brown C.T."/>
            <person name="Hug L.A."/>
            <person name="Sharon I."/>
            <person name="Castelle C.J."/>
            <person name="Probst A.J."/>
            <person name="Thomas B.C."/>
            <person name="Singh A."/>
            <person name="Wilkins M.J."/>
            <person name="Karaoz U."/>
            <person name="Brodie E.L."/>
            <person name="Williams K.H."/>
            <person name="Hubbard S.S."/>
            <person name="Banfield J.F."/>
        </authorList>
    </citation>
    <scope>NUCLEOTIDE SEQUENCE [LARGE SCALE GENOMIC DNA]</scope>
</reference>
<keyword evidence="3 7" id="KW-0694">RNA-binding</keyword>
<evidence type="ECO:0000313" key="9">
    <source>
        <dbReference type="EMBL" id="OHA23288.1"/>
    </source>
</evidence>
<dbReference type="GO" id="GO:0022625">
    <property type="term" value="C:cytosolic large ribosomal subunit"/>
    <property type="evidence" value="ECO:0007669"/>
    <property type="project" value="TreeGrafter"/>
</dbReference>
<comment type="similarity">
    <text evidence="1 7">Belongs to the universal ribosomal protein uL3 family.</text>
</comment>
<keyword evidence="2 7" id="KW-0699">rRNA-binding</keyword>
<evidence type="ECO:0000256" key="5">
    <source>
        <dbReference type="ARBA" id="ARBA00023274"/>
    </source>
</evidence>
<evidence type="ECO:0000256" key="6">
    <source>
        <dbReference type="ARBA" id="ARBA00035243"/>
    </source>
</evidence>
<dbReference type="SUPFAM" id="SSF50447">
    <property type="entry name" value="Translation proteins"/>
    <property type="match status" value="1"/>
</dbReference>
<evidence type="ECO:0000256" key="4">
    <source>
        <dbReference type="ARBA" id="ARBA00022980"/>
    </source>
</evidence>
<dbReference type="FunFam" id="2.40.30.10:FF:000004">
    <property type="entry name" value="50S ribosomal protein L3"/>
    <property type="match status" value="1"/>
</dbReference>
<comment type="function">
    <text evidence="7">One of the primary rRNA binding proteins, it binds directly near the 3'-end of the 23S rRNA, where it nucleates assembly of the 50S subunit.</text>
</comment>
<dbReference type="InterPro" id="IPR009000">
    <property type="entry name" value="Transl_B-barrel_sf"/>
</dbReference>
<name>A0A1G2MHE0_9BACT</name>
<dbReference type="EMBL" id="MHRK01000038">
    <property type="protein sequence ID" value="OHA23288.1"/>
    <property type="molecule type" value="Genomic_DNA"/>
</dbReference>
<evidence type="ECO:0000313" key="10">
    <source>
        <dbReference type="Proteomes" id="UP000177130"/>
    </source>
</evidence>
<evidence type="ECO:0000256" key="1">
    <source>
        <dbReference type="ARBA" id="ARBA00006540"/>
    </source>
</evidence>
<feature type="region of interest" description="Disordered" evidence="8">
    <location>
        <begin position="125"/>
        <end position="151"/>
    </location>
</feature>
<gene>
    <name evidence="7" type="primary">rplC</name>
    <name evidence="9" type="ORF">A3C72_04495</name>
</gene>
<evidence type="ECO:0000256" key="7">
    <source>
        <dbReference type="HAMAP-Rule" id="MF_01325"/>
    </source>
</evidence>
<accession>A0A1G2MHE0</accession>
<comment type="caution">
    <text evidence="9">The sequence shown here is derived from an EMBL/GenBank/DDBJ whole genome shotgun (WGS) entry which is preliminary data.</text>
</comment>
<keyword evidence="5 7" id="KW-0687">Ribonucleoprotein</keyword>
<sequence>MKFIVGKKVNMSQNFRGDGAVVPVTAIVAEPMTVTQIKTVETDGYNAVQLGFGTIKESRAKKPQKGHTKALGSNFAHFREFRIDDIASYKVGDKVTVANFNLGEKIRVSGTSKGKGFQGVVKRHGFKGGSRTHGQKHSEREPGAIGGAGRAGGRVVKGMRMAGRMGGDRITVDNLKIEAVLPEQNILLVTGSVPGSRGTMLEITA</sequence>
<protein>
    <recommendedName>
        <fullName evidence="6 7">Large ribosomal subunit protein uL3</fullName>
    </recommendedName>
</protein>
<dbReference type="PANTHER" id="PTHR11229">
    <property type="entry name" value="50S RIBOSOMAL PROTEIN L3"/>
    <property type="match status" value="1"/>
</dbReference>
<dbReference type="InterPro" id="IPR019927">
    <property type="entry name" value="Ribosomal_uL3_bac/org-type"/>
</dbReference>
<dbReference type="InterPro" id="IPR000597">
    <property type="entry name" value="Ribosomal_uL3"/>
</dbReference>
<dbReference type="FunFam" id="3.30.160.810:FF:000001">
    <property type="entry name" value="50S ribosomal protein L3"/>
    <property type="match status" value="1"/>
</dbReference>
<dbReference type="PANTHER" id="PTHR11229:SF16">
    <property type="entry name" value="LARGE RIBOSOMAL SUBUNIT PROTEIN UL3C"/>
    <property type="match status" value="1"/>
</dbReference>
<proteinExistence type="inferred from homology"/>
<dbReference type="Gene3D" id="3.30.160.810">
    <property type="match status" value="1"/>
</dbReference>
<dbReference type="HAMAP" id="MF_01325_B">
    <property type="entry name" value="Ribosomal_uL3_B"/>
    <property type="match status" value="1"/>
</dbReference>
<dbReference type="GO" id="GO:0006412">
    <property type="term" value="P:translation"/>
    <property type="evidence" value="ECO:0007669"/>
    <property type="project" value="UniProtKB-UniRule"/>
</dbReference>
<dbReference type="GO" id="GO:0003735">
    <property type="term" value="F:structural constituent of ribosome"/>
    <property type="evidence" value="ECO:0007669"/>
    <property type="project" value="UniProtKB-UniRule"/>
</dbReference>
<dbReference type="GO" id="GO:0019843">
    <property type="term" value="F:rRNA binding"/>
    <property type="evidence" value="ECO:0007669"/>
    <property type="project" value="UniProtKB-UniRule"/>
</dbReference>
<evidence type="ECO:0000256" key="2">
    <source>
        <dbReference type="ARBA" id="ARBA00022730"/>
    </source>
</evidence>
<dbReference type="Pfam" id="PF00297">
    <property type="entry name" value="Ribosomal_L3"/>
    <property type="match status" value="1"/>
</dbReference>
<dbReference type="AlphaFoldDB" id="A0A1G2MHE0"/>
<dbReference type="Gene3D" id="2.40.30.10">
    <property type="entry name" value="Translation factors"/>
    <property type="match status" value="1"/>
</dbReference>
<comment type="subunit">
    <text evidence="7">Part of the 50S ribosomal subunit. Forms a cluster with proteins L14 and L19.</text>
</comment>